<feature type="domain" description="DUF559" evidence="2">
    <location>
        <begin position="15"/>
        <end position="122"/>
    </location>
</feature>
<evidence type="ECO:0000256" key="1">
    <source>
        <dbReference type="SAM" id="MobiDB-lite"/>
    </source>
</evidence>
<dbReference type="AlphaFoldDB" id="A0A1J5EEX3"/>
<evidence type="ECO:0000313" key="4">
    <source>
        <dbReference type="Proteomes" id="UP000183085"/>
    </source>
</evidence>
<dbReference type="InterPro" id="IPR011335">
    <property type="entry name" value="Restrct_endonuc-II-like"/>
</dbReference>
<sequence length="146" mass="16536">MKADDTNNFGYQKNLQPLANALRKNMTKAEACLWKFVLRAGNMKGYAFRRQRPVLNYIADFMCIELKLIIEVDGITHSFEKIVEKDSIKQKELEKAGFTVIRFTDDNILTAIEGVGKAIEIAIEEIEEREDMEKEENPPPAPASGG</sequence>
<feature type="region of interest" description="Disordered" evidence="1">
    <location>
        <begin position="127"/>
        <end position="146"/>
    </location>
</feature>
<accession>A0A1J5EEX3</accession>
<organism evidence="3 4">
    <name type="scientific">Candidatus Desantisbacteria bacterium CG2_30_40_21</name>
    <dbReference type="NCBI Taxonomy" id="1817895"/>
    <lineage>
        <taxon>Bacteria</taxon>
        <taxon>Candidatus Desantisiibacteriota</taxon>
    </lineage>
</organism>
<gene>
    <name evidence="3" type="ORF">AUJ95_02680</name>
</gene>
<dbReference type="PANTHER" id="PTHR38590:SF1">
    <property type="entry name" value="BLL0828 PROTEIN"/>
    <property type="match status" value="1"/>
</dbReference>
<evidence type="ECO:0000313" key="3">
    <source>
        <dbReference type="EMBL" id="OIP41886.1"/>
    </source>
</evidence>
<dbReference type="STRING" id="1817895.AUJ95_02680"/>
<dbReference type="InterPro" id="IPR047216">
    <property type="entry name" value="Endonuclease_DUF559_bact"/>
</dbReference>
<dbReference type="SUPFAM" id="SSF52980">
    <property type="entry name" value="Restriction endonuclease-like"/>
    <property type="match status" value="1"/>
</dbReference>
<evidence type="ECO:0000259" key="2">
    <source>
        <dbReference type="Pfam" id="PF04480"/>
    </source>
</evidence>
<dbReference type="Gene3D" id="3.40.960.10">
    <property type="entry name" value="VSR Endonuclease"/>
    <property type="match status" value="1"/>
</dbReference>
<protein>
    <recommendedName>
        <fullName evidence="2">DUF559 domain-containing protein</fullName>
    </recommendedName>
</protein>
<reference evidence="3 4" key="1">
    <citation type="journal article" date="2016" name="Environ. Microbiol.">
        <title>Genomic resolution of a cold subsurface aquifer community provides metabolic insights for novel microbes adapted to high CO concentrations.</title>
        <authorList>
            <person name="Probst A.J."/>
            <person name="Castelle C.J."/>
            <person name="Singh A."/>
            <person name="Brown C.T."/>
            <person name="Anantharaman K."/>
            <person name="Sharon I."/>
            <person name="Hug L.A."/>
            <person name="Burstein D."/>
            <person name="Emerson J.B."/>
            <person name="Thomas B.C."/>
            <person name="Banfield J.F."/>
        </authorList>
    </citation>
    <scope>NUCLEOTIDE SEQUENCE [LARGE SCALE GENOMIC DNA]</scope>
    <source>
        <strain evidence="3">CG2_30_40_21</strain>
    </source>
</reference>
<dbReference type="PANTHER" id="PTHR38590">
    <property type="entry name" value="BLL0828 PROTEIN"/>
    <property type="match status" value="1"/>
</dbReference>
<dbReference type="Pfam" id="PF04480">
    <property type="entry name" value="DUF559"/>
    <property type="match status" value="1"/>
</dbReference>
<dbReference type="EMBL" id="MNYI01000068">
    <property type="protein sequence ID" value="OIP41886.1"/>
    <property type="molecule type" value="Genomic_DNA"/>
</dbReference>
<comment type="caution">
    <text evidence="3">The sequence shown here is derived from an EMBL/GenBank/DDBJ whole genome shotgun (WGS) entry which is preliminary data.</text>
</comment>
<dbReference type="CDD" id="cd01038">
    <property type="entry name" value="Endonuclease_DUF559"/>
    <property type="match status" value="1"/>
</dbReference>
<name>A0A1J5EEX3_9BACT</name>
<dbReference type="Proteomes" id="UP000183085">
    <property type="component" value="Unassembled WGS sequence"/>
</dbReference>
<dbReference type="InterPro" id="IPR007569">
    <property type="entry name" value="DUF559"/>
</dbReference>
<proteinExistence type="predicted"/>